<reference evidence="1 2" key="1">
    <citation type="submission" date="2020-08" db="EMBL/GenBank/DDBJ databases">
        <title>Genomic Encyclopedia of Type Strains, Phase IV (KMG-IV): sequencing the most valuable type-strain genomes for metagenomic binning, comparative biology and taxonomic classification.</title>
        <authorList>
            <person name="Goeker M."/>
        </authorList>
    </citation>
    <scope>NUCLEOTIDE SEQUENCE [LARGE SCALE GENOMIC DNA]</scope>
    <source>
        <strain evidence="1 2">DSM 103526</strain>
    </source>
</reference>
<evidence type="ECO:0008006" key="3">
    <source>
        <dbReference type="Google" id="ProtNLM"/>
    </source>
</evidence>
<organism evidence="1 2">
    <name type="scientific">Anaerosolibacter carboniphilus</name>
    <dbReference type="NCBI Taxonomy" id="1417629"/>
    <lineage>
        <taxon>Bacteria</taxon>
        <taxon>Bacillati</taxon>
        <taxon>Bacillota</taxon>
        <taxon>Clostridia</taxon>
        <taxon>Peptostreptococcales</taxon>
        <taxon>Thermotaleaceae</taxon>
        <taxon>Anaerosolibacter</taxon>
    </lineage>
</organism>
<evidence type="ECO:0000313" key="2">
    <source>
        <dbReference type="Proteomes" id="UP000579281"/>
    </source>
</evidence>
<dbReference type="EMBL" id="JACHEN010000023">
    <property type="protein sequence ID" value="MBB6217391.1"/>
    <property type="molecule type" value="Genomic_DNA"/>
</dbReference>
<gene>
    <name evidence="1" type="ORF">HNQ80_003510</name>
</gene>
<dbReference type="AlphaFoldDB" id="A0A841KVD6"/>
<keyword evidence="2" id="KW-1185">Reference proteome</keyword>
<accession>A0A841KVD6</accession>
<dbReference type="RefSeq" id="WP_184311892.1">
    <property type="nucleotide sequence ID" value="NZ_JACHEN010000023.1"/>
</dbReference>
<comment type="caution">
    <text evidence="1">The sequence shown here is derived from an EMBL/GenBank/DDBJ whole genome shotgun (WGS) entry which is preliminary data.</text>
</comment>
<proteinExistence type="predicted"/>
<protein>
    <recommendedName>
        <fullName evidence="3">TusA-related sulfurtransferase</fullName>
    </recommendedName>
</protein>
<evidence type="ECO:0000313" key="1">
    <source>
        <dbReference type="EMBL" id="MBB6217391.1"/>
    </source>
</evidence>
<dbReference type="Proteomes" id="UP000579281">
    <property type="component" value="Unassembled WGS sequence"/>
</dbReference>
<name>A0A841KVD6_9FIRM</name>
<sequence>MSDHYINYDREPVVNSHEKLIDIIKDIGPEDELVITMDAFDADQSGYIFGILERHGFEVLPKGSNEGDKYHIVAHRKKNHKHS</sequence>